<dbReference type="Pfam" id="PF03368">
    <property type="entry name" value="Dicer_dimer"/>
    <property type="match status" value="1"/>
</dbReference>
<organism evidence="13 14">
    <name type="scientific">Cerrena zonata</name>
    <dbReference type="NCBI Taxonomy" id="2478898"/>
    <lineage>
        <taxon>Eukaryota</taxon>
        <taxon>Fungi</taxon>
        <taxon>Dikarya</taxon>
        <taxon>Basidiomycota</taxon>
        <taxon>Agaricomycotina</taxon>
        <taxon>Agaricomycetes</taxon>
        <taxon>Polyporales</taxon>
        <taxon>Cerrenaceae</taxon>
        <taxon>Cerrena</taxon>
    </lineage>
</organism>
<dbReference type="GO" id="GO:0003723">
    <property type="term" value="F:RNA binding"/>
    <property type="evidence" value="ECO:0007669"/>
    <property type="project" value="UniProtKB-UniRule"/>
</dbReference>
<dbReference type="InterPro" id="IPR038248">
    <property type="entry name" value="Dicer_dimer_sf"/>
</dbReference>
<evidence type="ECO:0008006" key="15">
    <source>
        <dbReference type="Google" id="ProtNLM"/>
    </source>
</evidence>
<feature type="domain" description="RNase III" evidence="9">
    <location>
        <begin position="1111"/>
        <end position="1258"/>
    </location>
</feature>
<comment type="cofactor">
    <cofactor evidence="1">
        <name>Mg(2+)</name>
        <dbReference type="ChEBI" id="CHEBI:18420"/>
    </cofactor>
</comment>
<dbReference type="GO" id="GO:0031047">
    <property type="term" value="P:regulatory ncRNA-mediated gene silencing"/>
    <property type="evidence" value="ECO:0007669"/>
    <property type="project" value="UniProtKB-ARBA"/>
</dbReference>
<dbReference type="SMART" id="SM00487">
    <property type="entry name" value="DEXDc"/>
    <property type="match status" value="1"/>
</dbReference>
<name>A0AAW0GCA8_9APHY</name>
<dbReference type="SMART" id="SM00535">
    <property type="entry name" value="RIBOc"/>
    <property type="match status" value="2"/>
</dbReference>
<reference evidence="13 14" key="1">
    <citation type="submission" date="2022-09" db="EMBL/GenBank/DDBJ databases">
        <authorList>
            <person name="Palmer J.M."/>
        </authorList>
    </citation>
    <scope>NUCLEOTIDE SEQUENCE [LARGE SCALE GENOMIC DNA]</scope>
    <source>
        <strain evidence="13 14">DSM 7382</strain>
    </source>
</reference>
<dbReference type="SMART" id="SM00490">
    <property type="entry name" value="HELICc"/>
    <property type="match status" value="1"/>
</dbReference>
<dbReference type="PROSITE" id="PS50142">
    <property type="entry name" value="RNASE_3_2"/>
    <property type="match status" value="2"/>
</dbReference>
<evidence type="ECO:0000259" key="10">
    <source>
        <dbReference type="PROSITE" id="PS51192"/>
    </source>
</evidence>
<evidence type="ECO:0000256" key="1">
    <source>
        <dbReference type="ARBA" id="ARBA00001946"/>
    </source>
</evidence>
<dbReference type="InterPro" id="IPR000999">
    <property type="entry name" value="RNase_III_dom"/>
</dbReference>
<dbReference type="PROSITE" id="PS00517">
    <property type="entry name" value="RNASE_3_1"/>
    <property type="match status" value="1"/>
</dbReference>
<feature type="domain" description="Helicase C-terminal" evidence="11">
    <location>
        <begin position="360"/>
        <end position="531"/>
    </location>
</feature>
<evidence type="ECO:0000256" key="8">
    <source>
        <dbReference type="PROSITE-ProRule" id="PRU00657"/>
    </source>
</evidence>
<dbReference type="PROSITE" id="PS51194">
    <property type="entry name" value="HELICASE_CTER"/>
    <property type="match status" value="1"/>
</dbReference>
<dbReference type="Pfam" id="PF00271">
    <property type="entry name" value="Helicase_C"/>
    <property type="match status" value="1"/>
</dbReference>
<keyword evidence="4" id="KW-0378">Hydrolase</keyword>
<comment type="caution">
    <text evidence="13">The sequence shown here is derived from an EMBL/GenBank/DDBJ whole genome shotgun (WGS) entry which is preliminary data.</text>
</comment>
<dbReference type="Gene3D" id="3.30.160.380">
    <property type="entry name" value="Dicer dimerisation domain"/>
    <property type="match status" value="1"/>
</dbReference>
<dbReference type="CDD" id="cd00593">
    <property type="entry name" value="RIBOc"/>
    <property type="match status" value="2"/>
</dbReference>
<evidence type="ECO:0000259" key="9">
    <source>
        <dbReference type="PROSITE" id="PS50142"/>
    </source>
</evidence>
<dbReference type="CDD" id="cd18034">
    <property type="entry name" value="DEXHc_dicer"/>
    <property type="match status" value="1"/>
</dbReference>
<dbReference type="InterPro" id="IPR011545">
    <property type="entry name" value="DEAD/DEAH_box_helicase_dom"/>
</dbReference>
<keyword evidence="3" id="KW-0547">Nucleotide-binding</keyword>
<dbReference type="PANTHER" id="PTHR14950:SF37">
    <property type="entry name" value="ENDORIBONUCLEASE DICER"/>
    <property type="match status" value="1"/>
</dbReference>
<dbReference type="Pfam" id="PF00636">
    <property type="entry name" value="Ribonuclease_3"/>
    <property type="match status" value="2"/>
</dbReference>
<feature type="domain" description="RNase III" evidence="9">
    <location>
        <begin position="914"/>
        <end position="1074"/>
    </location>
</feature>
<protein>
    <recommendedName>
        <fullName evidence="15">P-loop containing nucleoside triphosphate hydrolase protein</fullName>
    </recommendedName>
</protein>
<keyword evidence="8" id="KW-0694">RNA-binding</keyword>
<keyword evidence="5" id="KW-0347">Helicase</keyword>
<proteinExistence type="inferred from homology"/>
<comment type="similarity">
    <text evidence="7 8">Belongs to the helicase family. Dicer subfamily.</text>
</comment>
<dbReference type="InterPro" id="IPR027417">
    <property type="entry name" value="P-loop_NTPase"/>
</dbReference>
<dbReference type="Pfam" id="PF00270">
    <property type="entry name" value="DEAD"/>
    <property type="match status" value="1"/>
</dbReference>
<dbReference type="InterPro" id="IPR036389">
    <property type="entry name" value="RNase_III_sf"/>
</dbReference>
<dbReference type="GO" id="GO:0005524">
    <property type="term" value="F:ATP binding"/>
    <property type="evidence" value="ECO:0007669"/>
    <property type="project" value="UniProtKB-KW"/>
</dbReference>
<evidence type="ECO:0000256" key="5">
    <source>
        <dbReference type="ARBA" id="ARBA00022806"/>
    </source>
</evidence>
<evidence type="ECO:0000256" key="7">
    <source>
        <dbReference type="ARBA" id="ARBA00035116"/>
    </source>
</evidence>
<evidence type="ECO:0000256" key="3">
    <source>
        <dbReference type="ARBA" id="ARBA00022741"/>
    </source>
</evidence>
<dbReference type="InterPro" id="IPR014001">
    <property type="entry name" value="Helicase_ATP-bd"/>
</dbReference>
<evidence type="ECO:0000313" key="13">
    <source>
        <dbReference type="EMBL" id="KAK7688969.1"/>
    </source>
</evidence>
<dbReference type="GO" id="GO:0004525">
    <property type="term" value="F:ribonuclease III activity"/>
    <property type="evidence" value="ECO:0007669"/>
    <property type="project" value="InterPro"/>
</dbReference>
<dbReference type="SUPFAM" id="SSF69065">
    <property type="entry name" value="RNase III domain-like"/>
    <property type="match status" value="2"/>
</dbReference>
<dbReference type="PROSITE" id="PS51192">
    <property type="entry name" value="HELICASE_ATP_BIND_1"/>
    <property type="match status" value="1"/>
</dbReference>
<dbReference type="PROSITE" id="PS51327">
    <property type="entry name" value="DICER_DSRBF"/>
    <property type="match status" value="1"/>
</dbReference>
<dbReference type="InterPro" id="IPR001650">
    <property type="entry name" value="Helicase_C-like"/>
</dbReference>
<sequence>MTVNLDEINEVLLPRRYQEEIFTRAQERNVIAALDTGSGKTYISTLLIKWIATVSAGQGKIIVFLVPKVALVEQQGDFIAKETTLRVSKCYGATAIDLADRRSWKKEIEEHDVLVMTAQIFLNILTHSLWNMDKVALMVFDECHHTRKNHAYNGIMREYFQIPLENRPKVFGMTASPIWNPRDAVESLATLERNLDAKVIAVREHVDELADHSPKPQEIVHEYPNPPDVYPCYGKLTLWERLDLDEIPVELGFPVNKIKTRYEVTYNSLGLFGAELFLYIDIKHRILQILNQADEEAEYPVFLPMSNGNDMPPLDPKFTPELDALSQILAEFQCFFEDENDPDVVPIRVLLEWCSPKVRDLADLLFKYYTTDFQGIVFVEQRHVAACLSRILPRIPQLEPYIRSSQLIGHGASNMAKSQVRGMALKTQQDVVRMFRDREVNLLVATSVAEEGLDFPACELVIRFDPIQHMVGYIQSRGRARQKLATFIVMIQQGQATHAERYRAFSETEPELKRVYQTRDDRVNQHLEEEDEGCEDPDDIAERERFVVPSTGAVLTYNTAIGLLNHLCSLIPRDRFTPVHVPQYTGDFESVLQLPSSLPLPPEHLIFIGPPRRSKKEAKRAVAFLAVKRLHALNVFDDYLLPAKAHSGDNEDADGRPIGDVSKIPDTMDVLVKDPWTRGASQWLHVIYVDGRATAGLVTGSVLPPVDVVCDGDYVFTEKAQLIEFDFGEESNQRRAMEDFTRMGLWWCITGRGISLPLTCYLVPITPGQEVDWEAIYFAVRQPYGSADWSNIDESHYNRLLVMCNREYGRPLLLRSVRHDLTPLSEPPESGTRESGFPTYQDFFRKKYTRQGVAPEIPSDGPCIEAQPFPRQSSSGYQLDGSYKSTANPKPNPPVIMIQKMCRWLPFSFDIYRTFHFLPELGQRVTDVYRARLARFDLGLPPINDDLMVQALTLPGASAGFNNQRLETLGDAVLKLCSVVHLFNKFPHRHEGQLDVLRRNSVSNRTLLARAKEQDLEQYLTCEPRSMRVWRFTLPKDQYDYPERPTRTALRRFPRRSLQDCMEALLGASFVTGGIDMALITGESVGLSMGGRLPWILRYPLRPETPVSPLFAELQEALGYQFRCGTLLLEAVTHPSFKSTDCTSYQRLEWVGDALIDLVVMRYLYQKFPKATSGQLSWARSKAVCAPALAYVAVKYLQLHKMLLVNNVELSMAIGRYVPVLEQTTGDDITINGWKQDPPKALSDVLESVLGAVFVDCGYDFEKTSVVAETALQDLLITLTPDMPKDPVSTLMVWSARSGCRKISFRKSQSRPEMRRNDCVSVIVHDFAVVGPISAANLSLAKGLASERARQVLDDPTSEYHLLKICDCNEEMVVDEPILEAVVDTTERKLDDETAEGFAALAKIAVTEVEGDIDGVPISEEDQEEEEEIVPFTEPDNEEVDGLETLQDGLAIMQCEIL</sequence>
<dbReference type="GO" id="GO:0006396">
    <property type="term" value="P:RNA processing"/>
    <property type="evidence" value="ECO:0007669"/>
    <property type="project" value="InterPro"/>
</dbReference>
<feature type="domain" description="Dicer dsRNA-binding fold" evidence="12">
    <location>
        <begin position="560"/>
        <end position="650"/>
    </location>
</feature>
<keyword evidence="14" id="KW-1185">Reference proteome</keyword>
<dbReference type="Gene3D" id="3.40.50.300">
    <property type="entry name" value="P-loop containing nucleotide triphosphate hydrolases"/>
    <property type="match status" value="2"/>
</dbReference>
<dbReference type="SUPFAM" id="SSF52540">
    <property type="entry name" value="P-loop containing nucleoside triphosphate hydrolases"/>
    <property type="match status" value="1"/>
</dbReference>
<dbReference type="InterPro" id="IPR005034">
    <property type="entry name" value="Dicer_dimerisation"/>
</dbReference>
<gene>
    <name evidence="13" type="ORF">QCA50_007660</name>
</gene>
<dbReference type="PANTHER" id="PTHR14950">
    <property type="entry name" value="DICER-RELATED"/>
    <property type="match status" value="1"/>
</dbReference>
<dbReference type="EMBL" id="JASBNA010000009">
    <property type="protein sequence ID" value="KAK7688969.1"/>
    <property type="molecule type" value="Genomic_DNA"/>
</dbReference>
<evidence type="ECO:0000259" key="12">
    <source>
        <dbReference type="PROSITE" id="PS51327"/>
    </source>
</evidence>
<accession>A0AAW0GCA8</accession>
<feature type="domain" description="Helicase ATP-binding" evidence="10">
    <location>
        <begin position="21"/>
        <end position="195"/>
    </location>
</feature>
<dbReference type="Gene3D" id="1.10.1520.10">
    <property type="entry name" value="Ribonuclease III domain"/>
    <property type="match status" value="2"/>
</dbReference>
<evidence type="ECO:0000256" key="2">
    <source>
        <dbReference type="ARBA" id="ARBA00022737"/>
    </source>
</evidence>
<dbReference type="FunFam" id="3.40.50.300:FF:000628">
    <property type="entry name" value="Endoribonuclease Dicer"/>
    <property type="match status" value="1"/>
</dbReference>
<keyword evidence="6" id="KW-0067">ATP-binding</keyword>
<dbReference type="Proteomes" id="UP001385951">
    <property type="component" value="Unassembled WGS sequence"/>
</dbReference>
<evidence type="ECO:0000256" key="6">
    <source>
        <dbReference type="ARBA" id="ARBA00022840"/>
    </source>
</evidence>
<evidence type="ECO:0000313" key="14">
    <source>
        <dbReference type="Proteomes" id="UP001385951"/>
    </source>
</evidence>
<evidence type="ECO:0000259" key="11">
    <source>
        <dbReference type="PROSITE" id="PS51194"/>
    </source>
</evidence>
<keyword evidence="2" id="KW-0677">Repeat</keyword>
<dbReference type="GO" id="GO:0004386">
    <property type="term" value="F:helicase activity"/>
    <property type="evidence" value="ECO:0007669"/>
    <property type="project" value="UniProtKB-KW"/>
</dbReference>
<evidence type="ECO:0000256" key="4">
    <source>
        <dbReference type="ARBA" id="ARBA00022801"/>
    </source>
</evidence>